<evidence type="ECO:0000313" key="1">
    <source>
        <dbReference type="EMBL" id="SUN68654.1"/>
    </source>
</evidence>
<dbReference type="RefSeq" id="WP_006532628.1">
    <property type="nucleotide sequence ID" value="NZ_CABKNK020000001.1"/>
</dbReference>
<organism evidence="1 2">
    <name type="scientific">Streptococcus infantarius</name>
    <dbReference type="NCBI Taxonomy" id="102684"/>
    <lineage>
        <taxon>Bacteria</taxon>
        <taxon>Bacillati</taxon>
        <taxon>Bacillota</taxon>
        <taxon>Bacilli</taxon>
        <taxon>Lactobacillales</taxon>
        <taxon>Streptococcaceae</taxon>
        <taxon>Streptococcus</taxon>
    </lineage>
</organism>
<gene>
    <name evidence="1" type="ORF">NCTC13760_01350</name>
</gene>
<dbReference type="GeneID" id="69903505"/>
<dbReference type="Proteomes" id="UP000255352">
    <property type="component" value="Unassembled WGS sequence"/>
</dbReference>
<reference evidence="1 2" key="1">
    <citation type="submission" date="2018-06" db="EMBL/GenBank/DDBJ databases">
        <authorList>
            <consortium name="Pathogen Informatics"/>
            <person name="Doyle S."/>
        </authorList>
    </citation>
    <scope>NUCLEOTIDE SEQUENCE [LARGE SCALE GENOMIC DNA]</scope>
    <source>
        <strain evidence="1 2">NCTC13760</strain>
    </source>
</reference>
<dbReference type="EMBL" id="UHFP01000001">
    <property type="protein sequence ID" value="SUN68654.1"/>
    <property type="molecule type" value="Genomic_DNA"/>
</dbReference>
<evidence type="ECO:0000313" key="2">
    <source>
        <dbReference type="Proteomes" id="UP000255352"/>
    </source>
</evidence>
<sequence>MINAQEFLQAILETHQKEGITWPNPSDMEQTSCTDSSANLVNVEVHENQPKL</sequence>
<proteinExistence type="predicted"/>
<accession>A0A380KNB5</accession>
<protein>
    <submittedName>
        <fullName evidence="1">Uncharacterized protein</fullName>
    </submittedName>
</protein>
<name>A0A380KNB5_9STRE</name>
<dbReference type="AlphaFoldDB" id="A0A380KNB5"/>